<dbReference type="PANTHER" id="PTHR34584">
    <property type="entry name" value="NA(+)/H(+) ANTIPORTER SUBUNIT E1"/>
    <property type="match status" value="1"/>
</dbReference>
<proteinExistence type="inferred from homology"/>
<keyword evidence="6 7" id="KW-0472">Membrane</keyword>
<gene>
    <name evidence="8" type="ORF">CWI84_11650</name>
</gene>
<evidence type="ECO:0000256" key="7">
    <source>
        <dbReference type="SAM" id="Phobius"/>
    </source>
</evidence>
<evidence type="ECO:0000256" key="4">
    <source>
        <dbReference type="ARBA" id="ARBA00022692"/>
    </source>
</evidence>
<dbReference type="Proteomes" id="UP000287996">
    <property type="component" value="Unassembled WGS sequence"/>
</dbReference>
<reference evidence="8 9" key="1">
    <citation type="journal article" date="2011" name="Front. Microbiol.">
        <title>Genomic signatures of strain selection and enhancement in Bacillus atrophaeus var. globigii, a historical biowarfare simulant.</title>
        <authorList>
            <person name="Gibbons H.S."/>
            <person name="Broomall S.M."/>
            <person name="McNew L.A."/>
            <person name="Daligault H."/>
            <person name="Chapman C."/>
            <person name="Bruce D."/>
            <person name="Karavis M."/>
            <person name="Krepps M."/>
            <person name="McGregor P.A."/>
            <person name="Hong C."/>
            <person name="Park K.H."/>
            <person name="Akmal A."/>
            <person name="Feldman A."/>
            <person name="Lin J.S."/>
            <person name="Chang W.E."/>
            <person name="Higgs B.W."/>
            <person name="Demirev P."/>
            <person name="Lindquist J."/>
            <person name="Liem A."/>
            <person name="Fochler E."/>
            <person name="Read T.D."/>
            <person name="Tapia R."/>
            <person name="Johnson S."/>
            <person name="Bishop-Lilly K.A."/>
            <person name="Detter C."/>
            <person name="Han C."/>
            <person name="Sozhamannan S."/>
            <person name="Rosenzweig C.N."/>
            <person name="Skowronski E.W."/>
        </authorList>
    </citation>
    <scope>NUCLEOTIDE SEQUENCE [LARGE SCALE GENOMIC DNA]</scope>
    <source>
        <strain evidence="8 9">CC-PW-9</strain>
    </source>
</reference>
<dbReference type="EMBL" id="PIQH01000014">
    <property type="protein sequence ID" value="RUO76572.1"/>
    <property type="molecule type" value="Genomic_DNA"/>
</dbReference>
<dbReference type="NCBIfam" id="NF006518">
    <property type="entry name" value="PRK08965.1-2"/>
    <property type="match status" value="1"/>
</dbReference>
<evidence type="ECO:0000256" key="3">
    <source>
        <dbReference type="ARBA" id="ARBA00022475"/>
    </source>
</evidence>
<dbReference type="PIRSF" id="PIRSF019239">
    <property type="entry name" value="MrpE"/>
    <property type="match status" value="1"/>
</dbReference>
<dbReference type="GO" id="GO:0005886">
    <property type="term" value="C:plasma membrane"/>
    <property type="evidence" value="ECO:0007669"/>
    <property type="project" value="UniProtKB-SubCell"/>
</dbReference>
<sequence>MTKIIPAPWLSLLLFAVWLLLQNSLANGILVLGAILAIAIPLLTRKAWPDHVRLKRPDLALIYFMRLLVDIVQANFAIAALILGRNRNLKPALVEFPLDIQADLPVTILASTISLTPGTISASVSDGRKSLLIHALNVDDPQAMIHDIKKRYESRLKEIFEC</sequence>
<comment type="caution">
    <text evidence="8">The sequence shown here is derived from an EMBL/GenBank/DDBJ whole genome shotgun (WGS) entry which is preliminary data.</text>
</comment>
<keyword evidence="9" id="KW-1185">Reference proteome</keyword>
<keyword evidence="5 7" id="KW-1133">Transmembrane helix</keyword>
<keyword evidence="3" id="KW-1003">Cell membrane</keyword>
<dbReference type="PANTHER" id="PTHR34584:SF1">
    <property type="entry name" value="NA(+)_H(+) ANTIPORTER SUBUNIT E1"/>
    <property type="match status" value="1"/>
</dbReference>
<dbReference type="OrthoDB" id="9807187at2"/>
<name>A0A432ZGZ6_9GAMM</name>
<dbReference type="GO" id="GO:0008324">
    <property type="term" value="F:monoatomic cation transmembrane transporter activity"/>
    <property type="evidence" value="ECO:0007669"/>
    <property type="project" value="InterPro"/>
</dbReference>
<comment type="similarity">
    <text evidence="2">Belongs to the CPA3 antiporters (TC 2.A.63) subunit E family.</text>
</comment>
<dbReference type="InterPro" id="IPR002758">
    <property type="entry name" value="Cation_antiport_E"/>
</dbReference>
<evidence type="ECO:0000313" key="8">
    <source>
        <dbReference type="EMBL" id="RUO76572.1"/>
    </source>
</evidence>
<organism evidence="8 9">
    <name type="scientific">Idiomarina tyrosinivorans</name>
    <dbReference type="NCBI Taxonomy" id="1445662"/>
    <lineage>
        <taxon>Bacteria</taxon>
        <taxon>Pseudomonadati</taxon>
        <taxon>Pseudomonadota</taxon>
        <taxon>Gammaproteobacteria</taxon>
        <taxon>Alteromonadales</taxon>
        <taxon>Idiomarinaceae</taxon>
        <taxon>Idiomarina</taxon>
    </lineage>
</organism>
<dbReference type="AlphaFoldDB" id="A0A432ZGZ6"/>
<keyword evidence="4 7" id="KW-0812">Transmembrane</keyword>
<evidence type="ECO:0000313" key="9">
    <source>
        <dbReference type="Proteomes" id="UP000287996"/>
    </source>
</evidence>
<protein>
    <submittedName>
        <fullName evidence="8">Na+/H+ antiporter subunit E</fullName>
    </submittedName>
</protein>
<evidence type="ECO:0000256" key="6">
    <source>
        <dbReference type="ARBA" id="ARBA00023136"/>
    </source>
</evidence>
<accession>A0A432ZGZ6</accession>
<evidence type="ECO:0000256" key="1">
    <source>
        <dbReference type="ARBA" id="ARBA00004651"/>
    </source>
</evidence>
<feature type="transmembrane region" description="Helical" evidence="7">
    <location>
        <begin position="63"/>
        <end position="83"/>
    </location>
</feature>
<evidence type="ECO:0000256" key="2">
    <source>
        <dbReference type="ARBA" id="ARBA00006228"/>
    </source>
</evidence>
<dbReference type="Pfam" id="PF01899">
    <property type="entry name" value="MNHE"/>
    <property type="match status" value="1"/>
</dbReference>
<comment type="subcellular location">
    <subcellularLocation>
        <location evidence="1">Cell membrane</location>
        <topology evidence="1">Multi-pass membrane protein</topology>
    </subcellularLocation>
</comment>
<evidence type="ECO:0000256" key="5">
    <source>
        <dbReference type="ARBA" id="ARBA00022989"/>
    </source>
</evidence>